<dbReference type="PROSITE" id="PS51781">
    <property type="entry name" value="SH3B"/>
    <property type="match status" value="4"/>
</dbReference>
<evidence type="ECO:0000259" key="1">
    <source>
        <dbReference type="PROSITE" id="PS51781"/>
    </source>
</evidence>
<proteinExistence type="predicted"/>
<dbReference type="Proteomes" id="UP001398420">
    <property type="component" value="Unassembled WGS sequence"/>
</dbReference>
<dbReference type="SMART" id="SM00287">
    <property type="entry name" value="SH3b"/>
    <property type="match status" value="4"/>
</dbReference>
<gene>
    <name evidence="2" type="ORF">AAF454_10040</name>
</gene>
<feature type="domain" description="SH3b" evidence="1">
    <location>
        <begin position="29"/>
        <end position="94"/>
    </location>
</feature>
<accession>A0ABU9LL62</accession>
<dbReference type="Pfam" id="PF08239">
    <property type="entry name" value="SH3_3"/>
    <property type="match status" value="4"/>
</dbReference>
<dbReference type="PANTHER" id="PTHR34408">
    <property type="entry name" value="FAMILY PROTEIN, PUTATIVE-RELATED"/>
    <property type="match status" value="1"/>
</dbReference>
<comment type="caution">
    <text evidence="2">The sequence shown here is derived from an EMBL/GenBank/DDBJ whole genome shotgun (WGS) entry which is preliminary data.</text>
</comment>
<evidence type="ECO:0000313" key="2">
    <source>
        <dbReference type="EMBL" id="MEL5988737.1"/>
    </source>
</evidence>
<feature type="domain" description="SH3b" evidence="1">
    <location>
        <begin position="102"/>
        <end position="166"/>
    </location>
</feature>
<sequence>MRRTIMIGATLMLAIGIGQTPTIEASAATQIKYVSITNGSNLNVRKSASTKATTLGKLQNNTKVTVISTKNGWSKIKYKKGYGYVASSYLTSKKPTLKPSSTVTYYVSTPGIDLNVRKSPSSQSQKLGTIKNKSKIDVVSYGKEWSKIRYKTGYAYVATMYLTKNKPALQPSTTTVYYVKTNGVALNVRKSASSTSTKLGSLKDQTKVDVVSYGKEWSKIRYQSGYGYVASSYLTKQKPVSESFQQMTGTYYANPGLTTNLNVRTAPSTTAKKIGEIKQNTKLHVLAQSDAWAKINYNGKTAYVSKDYVSKEVKTNFLRNQNRSYEVYDVEENGTIETIYQKQEKGIVKWGNVNRGFTHTETATSKSYTFFNYHTGYGFAINTPIFKGATSGSLTKGYSKITSVSYTMTVKAGTFKQVVVQKFYNSKGTNTKIVYYAPNAGVIKAVENGHTTFELVDVD</sequence>
<dbReference type="PANTHER" id="PTHR34408:SF1">
    <property type="entry name" value="GLYCOSYL HYDROLASE FAMILY 19 DOMAIN-CONTAINING PROTEIN HI_1415"/>
    <property type="match status" value="1"/>
</dbReference>
<dbReference type="RefSeq" id="WP_165442631.1">
    <property type="nucleotide sequence ID" value="NZ_CP147847.1"/>
</dbReference>
<dbReference type="InterPro" id="IPR003646">
    <property type="entry name" value="SH3-like_bac-type"/>
</dbReference>
<dbReference type="EMBL" id="JBCEWA010000007">
    <property type="protein sequence ID" value="MEL5988737.1"/>
    <property type="molecule type" value="Genomic_DNA"/>
</dbReference>
<feature type="domain" description="SH3b" evidence="1">
    <location>
        <begin position="174"/>
        <end position="238"/>
    </location>
</feature>
<reference evidence="2 3" key="1">
    <citation type="submission" date="2024-04" db="EMBL/GenBank/DDBJ databases">
        <authorList>
            <person name="Wu Y.S."/>
            <person name="Zhang L."/>
        </authorList>
    </citation>
    <scope>NUCLEOTIDE SEQUENCE [LARGE SCALE GENOMIC DNA]</scope>
    <source>
        <strain evidence="2 3">KG-01</strain>
    </source>
</reference>
<feature type="domain" description="SH3b" evidence="1">
    <location>
        <begin position="248"/>
        <end position="313"/>
    </location>
</feature>
<protein>
    <submittedName>
        <fullName evidence="2">SH3 domain-containing protein</fullName>
    </submittedName>
</protein>
<keyword evidence="3" id="KW-1185">Reference proteome</keyword>
<evidence type="ECO:0000313" key="3">
    <source>
        <dbReference type="Proteomes" id="UP001398420"/>
    </source>
</evidence>
<dbReference type="InterPro" id="IPR052354">
    <property type="entry name" value="Cell_Wall_Dynamics_Protein"/>
</dbReference>
<name>A0ABU9LL62_9BACL</name>
<organism evidence="2 3">
    <name type="scientific">Kurthia gibsonii</name>
    <dbReference type="NCBI Taxonomy" id="33946"/>
    <lineage>
        <taxon>Bacteria</taxon>
        <taxon>Bacillati</taxon>
        <taxon>Bacillota</taxon>
        <taxon>Bacilli</taxon>
        <taxon>Bacillales</taxon>
        <taxon>Caryophanaceae</taxon>
        <taxon>Kurthia</taxon>
    </lineage>
</organism>
<dbReference type="Gene3D" id="2.30.30.40">
    <property type="entry name" value="SH3 Domains"/>
    <property type="match status" value="4"/>
</dbReference>